<dbReference type="WBParaSite" id="Pan_g21119.t1">
    <property type="protein sequence ID" value="Pan_g21119.t1"/>
    <property type="gene ID" value="Pan_g21119"/>
</dbReference>
<reference evidence="3" key="2">
    <citation type="submission" date="2020-10" db="UniProtKB">
        <authorList>
            <consortium name="WormBaseParasite"/>
        </authorList>
    </citation>
    <scope>IDENTIFICATION</scope>
</reference>
<sequence length="225" mass="24786">MANEAPIAAGGDAAAHPAAEGDGTNALPKLTEIPEEKDSEYVFVFPSDGDKSLPVPESWKRLCGFIQDFPIVDKRVPLDGYYAADVQLMKDVADQFRVSNPDEYLKALNGKTAEIEITATPECLNNVDDQTRIRAANLSDFLSIALVKRVILSWFAEAIMNTTPDSVDKITAMLGSKPLDIEDIRQYGLENERSLWEVYPREYERIFGHKLDEAPTSSDGTASSA</sequence>
<reference evidence="2" key="1">
    <citation type="journal article" date="2013" name="Genetics">
        <title>The draft genome and transcriptome of Panagrellus redivivus are shaped by the harsh demands of a free-living lifestyle.</title>
        <authorList>
            <person name="Srinivasan J."/>
            <person name="Dillman A.R."/>
            <person name="Macchietto M.G."/>
            <person name="Heikkinen L."/>
            <person name="Lakso M."/>
            <person name="Fracchia K.M."/>
            <person name="Antoshechkin I."/>
            <person name="Mortazavi A."/>
            <person name="Wong G."/>
            <person name="Sternberg P.W."/>
        </authorList>
    </citation>
    <scope>NUCLEOTIDE SEQUENCE [LARGE SCALE GENOMIC DNA]</scope>
    <source>
        <strain evidence="2">MT8872</strain>
    </source>
</reference>
<evidence type="ECO:0000313" key="2">
    <source>
        <dbReference type="Proteomes" id="UP000492821"/>
    </source>
</evidence>
<evidence type="ECO:0000313" key="3">
    <source>
        <dbReference type="WBParaSite" id="Pan_g21119.t1"/>
    </source>
</evidence>
<feature type="region of interest" description="Disordered" evidence="1">
    <location>
        <begin position="1"/>
        <end position="26"/>
    </location>
</feature>
<dbReference type="AlphaFoldDB" id="A0A7E4ZW95"/>
<organism evidence="2 3">
    <name type="scientific">Panagrellus redivivus</name>
    <name type="common">Microworm</name>
    <dbReference type="NCBI Taxonomy" id="6233"/>
    <lineage>
        <taxon>Eukaryota</taxon>
        <taxon>Metazoa</taxon>
        <taxon>Ecdysozoa</taxon>
        <taxon>Nematoda</taxon>
        <taxon>Chromadorea</taxon>
        <taxon>Rhabditida</taxon>
        <taxon>Tylenchina</taxon>
        <taxon>Panagrolaimomorpha</taxon>
        <taxon>Panagrolaimoidea</taxon>
        <taxon>Panagrolaimidae</taxon>
        <taxon>Panagrellus</taxon>
    </lineage>
</organism>
<accession>A0A7E4ZW95</accession>
<evidence type="ECO:0000256" key="1">
    <source>
        <dbReference type="SAM" id="MobiDB-lite"/>
    </source>
</evidence>
<protein>
    <submittedName>
        <fullName evidence="3">Tail assembly chaperone</fullName>
    </submittedName>
</protein>
<keyword evidence="2" id="KW-1185">Reference proteome</keyword>
<name>A0A7E4ZW95_PANRE</name>
<proteinExistence type="predicted"/>
<feature type="compositionally biased region" description="Low complexity" evidence="1">
    <location>
        <begin position="1"/>
        <end position="23"/>
    </location>
</feature>
<dbReference type="Proteomes" id="UP000492821">
    <property type="component" value="Unassembled WGS sequence"/>
</dbReference>